<evidence type="ECO:0000313" key="3">
    <source>
        <dbReference type="Proteomes" id="UP000031549"/>
    </source>
</evidence>
<dbReference type="EMBL" id="JTCM02000006">
    <property type="protein sequence ID" value="NEU71975.1"/>
    <property type="molecule type" value="Genomic_DNA"/>
</dbReference>
<dbReference type="CDD" id="cd00143">
    <property type="entry name" value="PP2Cc"/>
    <property type="match status" value="1"/>
</dbReference>
<evidence type="ECO:0000259" key="1">
    <source>
        <dbReference type="PROSITE" id="PS51746"/>
    </source>
</evidence>
<proteinExistence type="predicted"/>
<dbReference type="InterPro" id="IPR036457">
    <property type="entry name" value="PPM-type-like_dom_sf"/>
</dbReference>
<dbReference type="RefSeq" id="WP_039743829.1">
    <property type="nucleotide sequence ID" value="NZ_JTCM02000006.1"/>
</dbReference>
<evidence type="ECO:0000313" key="2">
    <source>
        <dbReference type="EMBL" id="NEU71975.1"/>
    </source>
</evidence>
<dbReference type="Proteomes" id="UP000031549">
    <property type="component" value="Unassembled WGS sequence"/>
</dbReference>
<organism evidence="2 3">
    <name type="scientific">Hassallia byssoidea VB512170</name>
    <dbReference type="NCBI Taxonomy" id="1304833"/>
    <lineage>
        <taxon>Bacteria</taxon>
        <taxon>Bacillati</taxon>
        <taxon>Cyanobacteriota</taxon>
        <taxon>Cyanophyceae</taxon>
        <taxon>Nostocales</taxon>
        <taxon>Tolypothrichaceae</taxon>
        <taxon>Hassallia</taxon>
    </lineage>
</organism>
<reference evidence="2 3" key="1">
    <citation type="journal article" date="2015" name="Genome Announc.">
        <title>Draft Genome Sequence of Cyanobacterium Hassallia byssoidea Strain VB512170, Isolated from Monuments in India.</title>
        <authorList>
            <person name="Singh D."/>
            <person name="Chandrababunaidu M.M."/>
            <person name="Panda A."/>
            <person name="Sen D."/>
            <person name="Bhattacharyya S."/>
            <person name="Adhikary S.P."/>
            <person name="Tripathy S."/>
        </authorList>
    </citation>
    <scope>NUCLEOTIDE SEQUENCE [LARGE SCALE GENOMIC DNA]</scope>
    <source>
        <strain evidence="2 3">VB512170</strain>
    </source>
</reference>
<name>A0A846H432_9CYAN</name>
<dbReference type="SMART" id="SM00332">
    <property type="entry name" value="PP2Cc"/>
    <property type="match status" value="1"/>
</dbReference>
<dbReference type="PROSITE" id="PS51746">
    <property type="entry name" value="PPM_2"/>
    <property type="match status" value="1"/>
</dbReference>
<sequence length="309" mass="33302">MECPNCGTAVLVNDKFCEECGTSLTAVGCEKCGAQPKAIDDEGFCSVCGFRKELQERLEIIIDSHLAGVSDRGLRHHRNEDYLALQTVNYNTHILIVCDGVSSSSNPHIAAQTASESASTALIAAIKQKEKPESAIKSAVAAALSSLCNIAYIRSINYEPPSTTIVAAVVQQNTATIGWLGDSRAYWISDNNSQQLTKDHSWLSEVVTAGEMTQAQAKQSPQANAITRWLGADIIDDAIPSIINFTIPSSGYLLLCSDGLWNYTPQPQQLANLIQQTSHTNAITISRSLIEFARHSGGHDNITVALLSL</sequence>
<dbReference type="SUPFAM" id="SSF81606">
    <property type="entry name" value="PP2C-like"/>
    <property type="match status" value="1"/>
</dbReference>
<comment type="caution">
    <text evidence="2">The sequence shown here is derived from an EMBL/GenBank/DDBJ whole genome shotgun (WGS) entry which is preliminary data.</text>
</comment>
<dbReference type="Pfam" id="PF13672">
    <property type="entry name" value="PP2C_2"/>
    <property type="match status" value="1"/>
</dbReference>
<dbReference type="AlphaFoldDB" id="A0A846H432"/>
<dbReference type="Gene3D" id="3.60.40.10">
    <property type="entry name" value="PPM-type phosphatase domain"/>
    <property type="match status" value="1"/>
</dbReference>
<accession>A0A846H432</accession>
<dbReference type="SMART" id="SM00331">
    <property type="entry name" value="PP2C_SIG"/>
    <property type="match status" value="1"/>
</dbReference>
<dbReference type="InterPro" id="IPR015655">
    <property type="entry name" value="PP2C"/>
</dbReference>
<dbReference type="Pfam" id="PF12773">
    <property type="entry name" value="DZR"/>
    <property type="match status" value="1"/>
</dbReference>
<dbReference type="InterPro" id="IPR025874">
    <property type="entry name" value="DZR"/>
</dbReference>
<gene>
    <name evidence="2" type="ORF">PI95_005130</name>
</gene>
<keyword evidence="3" id="KW-1185">Reference proteome</keyword>
<dbReference type="PANTHER" id="PTHR13832:SF860">
    <property type="entry name" value="PROTEIN PHOSPHATASE PHPP"/>
    <property type="match status" value="1"/>
</dbReference>
<dbReference type="PANTHER" id="PTHR13832">
    <property type="entry name" value="PROTEIN PHOSPHATASE 2C"/>
    <property type="match status" value="1"/>
</dbReference>
<protein>
    <submittedName>
        <fullName evidence="2">Zinc-ribbon domain-containing protein</fullName>
    </submittedName>
</protein>
<feature type="domain" description="PPM-type phosphatase" evidence="1">
    <location>
        <begin position="63"/>
        <end position="309"/>
    </location>
</feature>
<dbReference type="GO" id="GO:0004722">
    <property type="term" value="F:protein serine/threonine phosphatase activity"/>
    <property type="evidence" value="ECO:0007669"/>
    <property type="project" value="InterPro"/>
</dbReference>
<dbReference type="InterPro" id="IPR001932">
    <property type="entry name" value="PPM-type_phosphatase-like_dom"/>
</dbReference>